<proteinExistence type="predicted"/>
<dbReference type="Gene3D" id="2.20.70.10">
    <property type="match status" value="1"/>
</dbReference>
<dbReference type="Pfam" id="PF00397">
    <property type="entry name" value="WW"/>
    <property type="match status" value="1"/>
</dbReference>
<dbReference type="Proteomes" id="UP001190700">
    <property type="component" value="Unassembled WGS sequence"/>
</dbReference>
<feature type="compositionally biased region" description="Low complexity" evidence="2">
    <location>
        <begin position="113"/>
        <end position="130"/>
    </location>
</feature>
<dbReference type="SMART" id="SM00456">
    <property type="entry name" value="WW"/>
    <property type="match status" value="1"/>
</dbReference>
<organism evidence="5 6">
    <name type="scientific">Cymbomonas tetramitiformis</name>
    <dbReference type="NCBI Taxonomy" id="36881"/>
    <lineage>
        <taxon>Eukaryota</taxon>
        <taxon>Viridiplantae</taxon>
        <taxon>Chlorophyta</taxon>
        <taxon>Pyramimonadophyceae</taxon>
        <taxon>Pyramimonadales</taxon>
        <taxon>Pyramimonadaceae</taxon>
        <taxon>Cymbomonas</taxon>
    </lineage>
</organism>
<dbReference type="PROSITE" id="PS50158">
    <property type="entry name" value="ZF_CCHC"/>
    <property type="match status" value="1"/>
</dbReference>
<feature type="region of interest" description="Disordered" evidence="2">
    <location>
        <begin position="113"/>
        <end position="135"/>
    </location>
</feature>
<keyword evidence="6" id="KW-1185">Reference proteome</keyword>
<dbReference type="AlphaFoldDB" id="A0AAE0ERJ4"/>
<comment type="caution">
    <text evidence="5">The sequence shown here is derived from an EMBL/GenBank/DDBJ whole genome shotgun (WGS) entry which is preliminary data.</text>
</comment>
<gene>
    <name evidence="5" type="ORF">CYMTET_52243</name>
</gene>
<dbReference type="SUPFAM" id="SSF51045">
    <property type="entry name" value="WW domain"/>
    <property type="match status" value="1"/>
</dbReference>
<reference evidence="5 6" key="1">
    <citation type="journal article" date="2015" name="Genome Biol. Evol.">
        <title>Comparative Genomics of a Bacterivorous Green Alga Reveals Evolutionary Causalities and Consequences of Phago-Mixotrophic Mode of Nutrition.</title>
        <authorList>
            <person name="Burns J.A."/>
            <person name="Paasch A."/>
            <person name="Narechania A."/>
            <person name="Kim E."/>
        </authorList>
    </citation>
    <scope>NUCLEOTIDE SEQUENCE [LARGE SCALE GENOMIC DNA]</scope>
    <source>
        <strain evidence="5 6">PLY_AMNH</strain>
    </source>
</reference>
<feature type="compositionally biased region" description="Pro residues" evidence="2">
    <location>
        <begin position="176"/>
        <end position="189"/>
    </location>
</feature>
<feature type="domain" description="WW" evidence="3">
    <location>
        <begin position="135"/>
        <end position="168"/>
    </location>
</feature>
<dbReference type="InterPro" id="IPR001878">
    <property type="entry name" value="Znf_CCHC"/>
</dbReference>
<keyword evidence="1" id="KW-0862">Zinc</keyword>
<accession>A0AAE0ERJ4</accession>
<keyword evidence="1" id="KW-0479">Metal-binding</keyword>
<dbReference type="GO" id="GO:0008270">
    <property type="term" value="F:zinc ion binding"/>
    <property type="evidence" value="ECO:0007669"/>
    <property type="project" value="UniProtKB-KW"/>
</dbReference>
<evidence type="ECO:0000256" key="1">
    <source>
        <dbReference type="PROSITE-ProRule" id="PRU00047"/>
    </source>
</evidence>
<sequence length="189" mass="19849">MEKHHRLRRDPSWSPHGCNICGQEGHQAANCVNGTVNWREKFGDDAFVIKDESNLYATPTEPDYEEMAERAKAYAAAKRAADAKVDMGIVTQEATQIAAVLLNTPAPVIPEAAQTAPGPAPVAAPAAGAPGAPPPAGASPWQTFYDQMGRPYYFNPTTQVTQWEAPPELRGVGGAPPGPAPGAVPATGP</sequence>
<feature type="region of interest" description="Disordered" evidence="2">
    <location>
        <begin position="167"/>
        <end position="189"/>
    </location>
</feature>
<protein>
    <recommendedName>
        <fullName evidence="7">WW domain-containing protein</fullName>
    </recommendedName>
</protein>
<feature type="domain" description="CCHC-type" evidence="4">
    <location>
        <begin position="18"/>
        <end position="31"/>
    </location>
</feature>
<dbReference type="EMBL" id="LGRX02034483">
    <property type="protein sequence ID" value="KAK3237699.1"/>
    <property type="molecule type" value="Genomic_DNA"/>
</dbReference>
<evidence type="ECO:0000259" key="4">
    <source>
        <dbReference type="PROSITE" id="PS50158"/>
    </source>
</evidence>
<dbReference type="CDD" id="cd00201">
    <property type="entry name" value="WW"/>
    <property type="match status" value="1"/>
</dbReference>
<keyword evidence="1" id="KW-0863">Zinc-finger</keyword>
<evidence type="ECO:0000259" key="3">
    <source>
        <dbReference type="PROSITE" id="PS50020"/>
    </source>
</evidence>
<dbReference type="PROSITE" id="PS50020">
    <property type="entry name" value="WW_DOMAIN_2"/>
    <property type="match status" value="1"/>
</dbReference>
<name>A0AAE0ERJ4_9CHLO</name>
<dbReference type="GO" id="GO:0003676">
    <property type="term" value="F:nucleic acid binding"/>
    <property type="evidence" value="ECO:0007669"/>
    <property type="project" value="InterPro"/>
</dbReference>
<evidence type="ECO:0000313" key="6">
    <source>
        <dbReference type="Proteomes" id="UP001190700"/>
    </source>
</evidence>
<evidence type="ECO:0000256" key="2">
    <source>
        <dbReference type="SAM" id="MobiDB-lite"/>
    </source>
</evidence>
<evidence type="ECO:0000313" key="5">
    <source>
        <dbReference type="EMBL" id="KAK3237699.1"/>
    </source>
</evidence>
<evidence type="ECO:0008006" key="7">
    <source>
        <dbReference type="Google" id="ProtNLM"/>
    </source>
</evidence>
<dbReference type="InterPro" id="IPR036020">
    <property type="entry name" value="WW_dom_sf"/>
</dbReference>
<dbReference type="InterPro" id="IPR001202">
    <property type="entry name" value="WW_dom"/>
</dbReference>